<accession>A0A2Z4ARN3</accession>
<evidence type="ECO:0000313" key="4">
    <source>
        <dbReference type="Proteomes" id="UP000247465"/>
    </source>
</evidence>
<gene>
    <name evidence="3" type="ORF">DF168_01941</name>
</gene>
<dbReference type="KEGG" id="mtar:DF168_01941"/>
<proteinExistence type="inferred from homology"/>
<dbReference type="Proteomes" id="UP000247465">
    <property type="component" value="Chromosome"/>
</dbReference>
<dbReference type="EMBL" id="CP029803">
    <property type="protein sequence ID" value="AWT60722.1"/>
    <property type="molecule type" value="Genomic_DNA"/>
</dbReference>
<evidence type="ECO:0000256" key="2">
    <source>
        <dbReference type="SAM" id="MobiDB-lite"/>
    </source>
</evidence>
<reference evidence="3 4" key="1">
    <citation type="submission" date="2018-06" db="EMBL/GenBank/DDBJ databases">
        <title>Draft Genome Sequence of a Novel Marine Bacterium Related to the Verrucomicrobia.</title>
        <authorList>
            <person name="Vosseberg J."/>
            <person name="Martijn J."/>
            <person name="Ettema T.J.G."/>
        </authorList>
    </citation>
    <scope>NUCLEOTIDE SEQUENCE [LARGE SCALE GENOMIC DNA]</scope>
    <source>
        <strain evidence="3">TARA_B100001123</strain>
    </source>
</reference>
<name>A0A2Z4ARN3_9BACT</name>
<dbReference type="Pfam" id="PF03780">
    <property type="entry name" value="Asp23"/>
    <property type="match status" value="1"/>
</dbReference>
<comment type="similarity">
    <text evidence="1">Belongs to the asp23 family.</text>
</comment>
<evidence type="ECO:0000256" key="1">
    <source>
        <dbReference type="ARBA" id="ARBA00005721"/>
    </source>
</evidence>
<evidence type="ECO:0008006" key="5">
    <source>
        <dbReference type="Google" id="ProtNLM"/>
    </source>
</evidence>
<evidence type="ECO:0000313" key="3">
    <source>
        <dbReference type="EMBL" id="AWT60722.1"/>
    </source>
</evidence>
<sequence>MPKKKPVLDKRDDIGHIPTISEDSSALGEIKINHKVVANIVQLATLEVEGVVAVAGSNFVDRIEGIFHKKEAGAGIRVELDGNDHYHIYIQVILSFGVELAKTAFNIQTTVRDHVNKMTNKQVAKVDVIIEDIKQTEQQGEKEEETENWPAGEHTD</sequence>
<dbReference type="AlphaFoldDB" id="A0A2Z4ARN3"/>
<dbReference type="InterPro" id="IPR005531">
    <property type="entry name" value="Asp23"/>
</dbReference>
<dbReference type="PANTHER" id="PTHR34297">
    <property type="entry name" value="HYPOTHETICAL CYTOSOLIC PROTEIN-RELATED"/>
    <property type="match status" value="1"/>
</dbReference>
<organism evidence="3 4">
    <name type="scientific">Candidatus Moanibacter tarae</name>
    <dbReference type="NCBI Taxonomy" id="2200854"/>
    <lineage>
        <taxon>Bacteria</taxon>
        <taxon>Pseudomonadati</taxon>
        <taxon>Verrucomicrobiota</taxon>
        <taxon>Opitutia</taxon>
        <taxon>Puniceicoccales</taxon>
        <taxon>Puniceicoccales incertae sedis</taxon>
        <taxon>Candidatus Moanibacter</taxon>
    </lineage>
</organism>
<feature type="region of interest" description="Disordered" evidence="2">
    <location>
        <begin position="135"/>
        <end position="156"/>
    </location>
</feature>
<protein>
    <recommendedName>
        <fullName evidence="5">Asp23/Gls24 family envelope stress response protein</fullName>
    </recommendedName>
</protein>